<name>A0A8H5AWU7_9AGAR</name>
<evidence type="ECO:0000313" key="3">
    <source>
        <dbReference type="EMBL" id="KAF5311632.1"/>
    </source>
</evidence>
<dbReference type="Gene3D" id="1.10.510.10">
    <property type="entry name" value="Transferase(Phosphotransferase) domain 1"/>
    <property type="match status" value="1"/>
</dbReference>
<dbReference type="OrthoDB" id="5569250at2759"/>
<evidence type="ECO:0000313" key="4">
    <source>
        <dbReference type="Proteomes" id="UP000541558"/>
    </source>
</evidence>
<dbReference type="InterPro" id="IPR011009">
    <property type="entry name" value="Kinase-like_dom_sf"/>
</dbReference>
<dbReference type="SUPFAM" id="SSF56112">
    <property type="entry name" value="Protein kinase-like (PK-like)"/>
    <property type="match status" value="1"/>
</dbReference>
<feature type="region of interest" description="Disordered" evidence="1">
    <location>
        <begin position="249"/>
        <end position="321"/>
    </location>
</feature>
<keyword evidence="4" id="KW-1185">Reference proteome</keyword>
<comment type="caution">
    <text evidence="3">The sequence shown here is derived from an EMBL/GenBank/DDBJ whole genome shotgun (WGS) entry which is preliminary data.</text>
</comment>
<feature type="compositionally biased region" description="Polar residues" evidence="1">
    <location>
        <begin position="249"/>
        <end position="277"/>
    </location>
</feature>
<protein>
    <recommendedName>
        <fullName evidence="2">Fungal-type protein kinase domain-containing protein</fullName>
    </recommendedName>
</protein>
<feature type="domain" description="Fungal-type protein kinase" evidence="2">
    <location>
        <begin position="566"/>
        <end position="659"/>
    </location>
</feature>
<proteinExistence type="predicted"/>
<accession>A0A8H5AWU7</accession>
<dbReference type="InterPro" id="IPR040976">
    <property type="entry name" value="Pkinase_fungal"/>
</dbReference>
<evidence type="ECO:0000256" key="1">
    <source>
        <dbReference type="SAM" id="MobiDB-lite"/>
    </source>
</evidence>
<dbReference type="Pfam" id="PF17667">
    <property type="entry name" value="Pkinase_fungal"/>
    <property type="match status" value="1"/>
</dbReference>
<sequence>MSETRKCGVNCLHSEEPIHSNIMRIHYDLDKTQVVELKAMLKALIMLKRKREDRAQDEKPMPPEELSEYGDDQLRILVGEAVDFCNDPARSGKLIGQLEESAVSDLEDLACYSIAIGLNSVLIDFKGRDIGCLKMCAHKDLTLYNTGSNVVLDSKLLMQVSDGKSKTNPDIYEARYEDLLKYRPELGTLSFEELAAVMETNEQWSHASNTAAVNSTGWSELVSCIEVKRSEGTWRELLRQKWERRSYSTQSLRQYGETSSPTTQAPSITVANPSDTNHNFKERPNLKRSRDRDGRLDGPLSKKSKTSSSGEAPITPLRSAHPGRLPAEIQCTFYGLELLRSQWDRTHSIVTLLSDDEFSLRWYDSQGCIRTYPISLCGDDLPLAVATIILLQRFQTSMRGRANIDLKVNLNGKATPFGIPSDARPRWEVPGRRSLAVQPVPLGIPSEGKSSPVPETALKNCFFKWYWRESDREPEKKIVDTAKSRARKYLPPQHVSDVLDHLPEIYYSEDFEHLSTRRIREYAIVDSTGSLVPCAMMSRRLYCLEKSFSPDELQVQIWEIFRCLTLMWSLGISHGDISLDNIMSTQPAGADGKSPVLNDFDLAVIMDPGDESPCTAGSELTGTKPFMAMDLLNRAGKHSSERLLRHDIESTLWSLAWYCCRKWEWNTGTYCDVFESKTDWLRNVDLDSPDDGVEDTHISLWRSVAWTLRTEDLEVMELRYAARRARPKYDAVRKAKDFLVLCEKMFPREERYQKWDWMEFAVRNDKGVRVNGE</sequence>
<evidence type="ECO:0000259" key="2">
    <source>
        <dbReference type="Pfam" id="PF17667"/>
    </source>
</evidence>
<reference evidence="3 4" key="1">
    <citation type="journal article" date="2020" name="ISME J.">
        <title>Uncovering the hidden diversity of litter-decomposition mechanisms in mushroom-forming fungi.</title>
        <authorList>
            <person name="Floudas D."/>
            <person name="Bentzer J."/>
            <person name="Ahren D."/>
            <person name="Johansson T."/>
            <person name="Persson P."/>
            <person name="Tunlid A."/>
        </authorList>
    </citation>
    <scope>NUCLEOTIDE SEQUENCE [LARGE SCALE GENOMIC DNA]</scope>
    <source>
        <strain evidence="3 4">CBS 175.51</strain>
    </source>
</reference>
<dbReference type="AlphaFoldDB" id="A0A8H5AWU7"/>
<organism evidence="3 4">
    <name type="scientific">Ephemerocybe angulata</name>
    <dbReference type="NCBI Taxonomy" id="980116"/>
    <lineage>
        <taxon>Eukaryota</taxon>
        <taxon>Fungi</taxon>
        <taxon>Dikarya</taxon>
        <taxon>Basidiomycota</taxon>
        <taxon>Agaricomycotina</taxon>
        <taxon>Agaricomycetes</taxon>
        <taxon>Agaricomycetidae</taxon>
        <taxon>Agaricales</taxon>
        <taxon>Agaricineae</taxon>
        <taxon>Psathyrellaceae</taxon>
        <taxon>Ephemerocybe</taxon>
    </lineage>
</organism>
<dbReference type="Proteomes" id="UP000541558">
    <property type="component" value="Unassembled WGS sequence"/>
</dbReference>
<gene>
    <name evidence="3" type="ORF">D9611_009448</name>
</gene>
<feature type="compositionally biased region" description="Basic and acidic residues" evidence="1">
    <location>
        <begin position="278"/>
        <end position="296"/>
    </location>
</feature>
<dbReference type="EMBL" id="JAACJK010000225">
    <property type="protein sequence ID" value="KAF5311632.1"/>
    <property type="molecule type" value="Genomic_DNA"/>
</dbReference>